<dbReference type="Proteomes" id="UP000591131">
    <property type="component" value="Unassembled WGS sequence"/>
</dbReference>
<gene>
    <name evidence="1" type="ORF">FOL47_005317</name>
</gene>
<protein>
    <submittedName>
        <fullName evidence="1">Uncharacterized protein</fullName>
    </submittedName>
</protein>
<dbReference type="OrthoDB" id="420415at2759"/>
<evidence type="ECO:0000313" key="2">
    <source>
        <dbReference type="Proteomes" id="UP000591131"/>
    </source>
</evidence>
<evidence type="ECO:0000313" key="1">
    <source>
        <dbReference type="EMBL" id="KAF4664057.1"/>
    </source>
</evidence>
<accession>A0A7J6LXQ7</accession>
<dbReference type="EMBL" id="JAAPAO010000298">
    <property type="protein sequence ID" value="KAF4664057.1"/>
    <property type="molecule type" value="Genomic_DNA"/>
</dbReference>
<keyword evidence="2" id="KW-1185">Reference proteome</keyword>
<reference evidence="1 2" key="1">
    <citation type="submission" date="2020-04" db="EMBL/GenBank/DDBJ databases">
        <title>Perkinsus chesapeaki whole genome sequence.</title>
        <authorList>
            <person name="Bogema D.R."/>
        </authorList>
    </citation>
    <scope>NUCLEOTIDE SEQUENCE [LARGE SCALE GENOMIC DNA]</scope>
    <source>
        <strain evidence="1">ATCC PRA-425</strain>
    </source>
</reference>
<dbReference type="AlphaFoldDB" id="A0A7J6LXQ7"/>
<proteinExistence type="predicted"/>
<comment type="caution">
    <text evidence="1">The sequence shown here is derived from an EMBL/GenBank/DDBJ whole genome shotgun (WGS) entry which is preliminary data.</text>
</comment>
<sequence length="295" mass="33597">MVWHVTICKETRDARFGLKFAECTIAKNQVLIVTEDPIINLPADRANSDLSADRCIRRGCFILASNYIRNDNRKATLVWMRDRTVVAEVTSLNDIDKPSWLTNATLKRDMPHDLYVELFVDPDDTPLKSDTESLKSADLTPATACSRTATNSSDYYFNLDSDDEEGCAGLIQEKRQSLLRTLKRRCLTTEFGRLLSRRMKPANDASLRSFITGHKMTKGNCEEDRLLVSDGPSRALLEERRSYGEERLEEVEVSLLGGGGQCCNTARKYTRGASLWGRIRRRCGRVLNKRHYRHN</sequence>
<name>A0A7J6LXQ7_PERCH</name>
<organism evidence="1 2">
    <name type="scientific">Perkinsus chesapeaki</name>
    <name type="common">Clam parasite</name>
    <name type="synonym">Perkinsus andrewsi</name>
    <dbReference type="NCBI Taxonomy" id="330153"/>
    <lineage>
        <taxon>Eukaryota</taxon>
        <taxon>Sar</taxon>
        <taxon>Alveolata</taxon>
        <taxon>Perkinsozoa</taxon>
        <taxon>Perkinsea</taxon>
        <taxon>Perkinsida</taxon>
        <taxon>Perkinsidae</taxon>
        <taxon>Perkinsus</taxon>
    </lineage>
</organism>